<dbReference type="GO" id="GO:0046912">
    <property type="term" value="F:acyltransferase activity, acyl groups converted into alkyl on transfer"/>
    <property type="evidence" value="ECO:0007669"/>
    <property type="project" value="InterPro"/>
</dbReference>
<evidence type="ECO:0000256" key="3">
    <source>
        <dbReference type="RuleBase" id="RU000441"/>
    </source>
</evidence>
<gene>
    <name evidence="4" type="ORF">NAS2_1487</name>
</gene>
<dbReference type="Gene3D" id="1.10.230.10">
    <property type="entry name" value="Cytochrome P450-Terp, domain 2"/>
    <property type="match status" value="1"/>
</dbReference>
<evidence type="ECO:0000313" key="4">
    <source>
        <dbReference type="EMBL" id="BBE42867.1"/>
    </source>
</evidence>
<keyword evidence="5" id="KW-1185">Reference proteome</keyword>
<dbReference type="InterPro" id="IPR036969">
    <property type="entry name" value="Citrate_synthase_sf"/>
</dbReference>
<dbReference type="PRINTS" id="PR00143">
    <property type="entry name" value="CITRTSNTHASE"/>
</dbReference>
<dbReference type="InterPro" id="IPR019810">
    <property type="entry name" value="Citrate_synthase_AS"/>
</dbReference>
<sequence>MDAWYKEYALTGKKRVMGAGHRVYKTYDPRAKIFREYSRKAVEVSGDPKLKGIHEIAERLENLVMSQLCESRGICTNVDYWSGIVYYAMGIPIEQYTPIFAIARIAGWSAHLMEYVARNRILRPRLYYKGMLDLEYVPIEKRG</sequence>
<name>A0A4P2VG22_9ARCH</name>
<dbReference type="KEGG" id="ccai:NAS2_1487"/>
<protein>
    <recommendedName>
        <fullName evidence="3">Citrate synthase</fullName>
    </recommendedName>
</protein>
<dbReference type="Proteomes" id="UP000509448">
    <property type="component" value="Chromosome"/>
</dbReference>
<dbReference type="InterPro" id="IPR016142">
    <property type="entry name" value="Citrate_synth-like_lrg_a-sub"/>
</dbReference>
<dbReference type="InterPro" id="IPR002020">
    <property type="entry name" value="Citrate_synthase"/>
</dbReference>
<keyword evidence="2 3" id="KW-0808">Transferase</keyword>
<accession>A0A4P2VG22</accession>
<reference evidence="4 5" key="1">
    <citation type="journal article" date="2019" name="ISME J.">
        <title>Isolation and characterization of a thermophilic sulfur- and iron-reducing thaumarchaeote from a terrestrial acidic hot spring.</title>
        <authorList>
            <person name="Kato S."/>
            <person name="Itoh T."/>
            <person name="Yuki M."/>
            <person name="Nagamori M."/>
            <person name="Ohnishi M."/>
            <person name="Uematsu K."/>
            <person name="Suzuki K."/>
            <person name="Takashina T."/>
            <person name="Ohkuma M."/>
        </authorList>
    </citation>
    <scope>NUCLEOTIDE SEQUENCE [LARGE SCALE GENOMIC DNA]</scope>
    <source>
        <strain evidence="4 5">NAS-02</strain>
    </source>
</reference>
<dbReference type="SUPFAM" id="SSF48256">
    <property type="entry name" value="Citrate synthase"/>
    <property type="match status" value="1"/>
</dbReference>
<dbReference type="PANTHER" id="PTHR42871">
    <property type="entry name" value="CITRATE SYNTHASE"/>
    <property type="match status" value="1"/>
</dbReference>
<comment type="similarity">
    <text evidence="1 3">Belongs to the citrate synthase family.</text>
</comment>
<proteinExistence type="inferred from homology"/>
<dbReference type="InterPro" id="IPR016143">
    <property type="entry name" value="Citrate_synth-like_sm_a-sub"/>
</dbReference>
<dbReference type="AlphaFoldDB" id="A0A4P2VG22"/>
<evidence type="ECO:0000256" key="1">
    <source>
        <dbReference type="ARBA" id="ARBA00010566"/>
    </source>
</evidence>
<dbReference type="PROSITE" id="PS00480">
    <property type="entry name" value="CITRATE_SYNTHASE"/>
    <property type="match status" value="1"/>
</dbReference>
<dbReference type="Pfam" id="PF00285">
    <property type="entry name" value="Citrate_synt"/>
    <property type="match status" value="1"/>
</dbReference>
<dbReference type="PANTHER" id="PTHR42871:SF1">
    <property type="entry name" value="CITRATE SYNTHASE"/>
    <property type="match status" value="1"/>
</dbReference>
<organism evidence="4 5">
    <name type="scientific">Conexivisphaera calida</name>
    <dbReference type="NCBI Taxonomy" id="1874277"/>
    <lineage>
        <taxon>Archaea</taxon>
        <taxon>Nitrososphaerota</taxon>
        <taxon>Conexivisphaeria</taxon>
        <taxon>Conexivisphaerales</taxon>
        <taxon>Conexivisphaeraceae</taxon>
        <taxon>Conexivisphaera</taxon>
    </lineage>
</organism>
<evidence type="ECO:0000313" key="5">
    <source>
        <dbReference type="Proteomes" id="UP000509448"/>
    </source>
</evidence>
<dbReference type="EMBL" id="AP018732">
    <property type="protein sequence ID" value="BBE42867.1"/>
    <property type="molecule type" value="Genomic_DNA"/>
</dbReference>
<evidence type="ECO:0000256" key="2">
    <source>
        <dbReference type="ARBA" id="ARBA00022679"/>
    </source>
</evidence>
<keyword evidence="4" id="KW-0012">Acyltransferase</keyword>
<dbReference type="Gene3D" id="1.10.580.10">
    <property type="entry name" value="Citrate Synthase, domain 1"/>
    <property type="match status" value="1"/>
</dbReference>